<comment type="caution">
    <text evidence="7">The sequence shown here is derived from an EMBL/GenBank/DDBJ whole genome shotgun (WGS) entry which is preliminary data.</text>
</comment>
<feature type="transmembrane region" description="Helical" evidence="6">
    <location>
        <begin position="31"/>
        <end position="53"/>
    </location>
</feature>
<dbReference type="AlphaFoldDB" id="T1CI40"/>
<keyword evidence="4 6" id="KW-1133">Transmembrane helix</keyword>
<dbReference type="SUPFAM" id="SSF103473">
    <property type="entry name" value="MFS general substrate transporter"/>
    <property type="match status" value="1"/>
</dbReference>
<dbReference type="PANTHER" id="PTHR23513">
    <property type="entry name" value="INTEGRAL MEMBRANE EFFLUX PROTEIN-RELATED"/>
    <property type="match status" value="1"/>
</dbReference>
<feature type="transmembrane region" description="Helical" evidence="6">
    <location>
        <begin position="65"/>
        <end position="83"/>
    </location>
</feature>
<accession>T1CI40</accession>
<protein>
    <submittedName>
        <fullName evidence="7">Major facilitator superfamily MFS_1</fullName>
    </submittedName>
</protein>
<evidence type="ECO:0000256" key="2">
    <source>
        <dbReference type="ARBA" id="ARBA00022475"/>
    </source>
</evidence>
<gene>
    <name evidence="7" type="ORF">B2A_01271</name>
</gene>
<dbReference type="PANTHER" id="PTHR23513:SF6">
    <property type="entry name" value="MAJOR FACILITATOR SUPERFAMILY ASSOCIATED DOMAIN-CONTAINING PROTEIN"/>
    <property type="match status" value="1"/>
</dbReference>
<dbReference type="EMBL" id="AUZZ01000949">
    <property type="protein sequence ID" value="EQD66134.1"/>
    <property type="molecule type" value="Genomic_DNA"/>
</dbReference>
<comment type="subcellular location">
    <subcellularLocation>
        <location evidence="1">Cell membrane</location>
        <topology evidence="1">Multi-pass membrane protein</topology>
    </subcellularLocation>
</comment>
<evidence type="ECO:0000256" key="3">
    <source>
        <dbReference type="ARBA" id="ARBA00022692"/>
    </source>
</evidence>
<organism evidence="7">
    <name type="scientific">mine drainage metagenome</name>
    <dbReference type="NCBI Taxonomy" id="410659"/>
    <lineage>
        <taxon>unclassified sequences</taxon>
        <taxon>metagenomes</taxon>
        <taxon>ecological metagenomes</taxon>
    </lineage>
</organism>
<feature type="non-terminal residue" evidence="7">
    <location>
        <position position="141"/>
    </location>
</feature>
<sequence length="141" mass="14398">MIAATTGTANFFSSAVAAVIVGFLVRSVHLSAGGIGVLMSAGGIGGILGAFTASAIATRIGQARTIWLSVMTTAPFGLLIPFTERGAGLAFYVAGILPVSFGVAVHNVAQVSFRQALCPARLLGRMNATMRFLVWGTTPLG</sequence>
<name>T1CI40_9ZZZZ</name>
<dbReference type="InterPro" id="IPR036259">
    <property type="entry name" value="MFS_trans_sf"/>
</dbReference>
<feature type="transmembrane region" description="Helical" evidence="6">
    <location>
        <begin position="89"/>
        <end position="109"/>
    </location>
</feature>
<proteinExistence type="predicted"/>
<evidence type="ECO:0000256" key="6">
    <source>
        <dbReference type="SAM" id="Phobius"/>
    </source>
</evidence>
<reference evidence="7" key="2">
    <citation type="journal article" date="2014" name="ISME J.">
        <title>Microbial stratification in low pH oxic and suboxic macroscopic growths along an acid mine drainage.</title>
        <authorList>
            <person name="Mendez-Garcia C."/>
            <person name="Mesa V."/>
            <person name="Sprenger R.R."/>
            <person name="Richter M."/>
            <person name="Diez M.S."/>
            <person name="Solano J."/>
            <person name="Bargiela R."/>
            <person name="Golyshina O.V."/>
            <person name="Manteca A."/>
            <person name="Ramos J.L."/>
            <person name="Gallego J.R."/>
            <person name="Llorente I."/>
            <person name="Martins Dos Santos V.A."/>
            <person name="Jensen O.N."/>
            <person name="Pelaez A.I."/>
            <person name="Sanchez J."/>
            <person name="Ferrer M."/>
        </authorList>
    </citation>
    <scope>NUCLEOTIDE SEQUENCE</scope>
</reference>
<dbReference type="GO" id="GO:0005886">
    <property type="term" value="C:plasma membrane"/>
    <property type="evidence" value="ECO:0007669"/>
    <property type="project" value="UniProtKB-SubCell"/>
</dbReference>
<evidence type="ECO:0000256" key="5">
    <source>
        <dbReference type="ARBA" id="ARBA00023136"/>
    </source>
</evidence>
<keyword evidence="3 6" id="KW-0812">Transmembrane</keyword>
<dbReference type="Gene3D" id="1.20.1250.20">
    <property type="entry name" value="MFS general substrate transporter like domains"/>
    <property type="match status" value="1"/>
</dbReference>
<evidence type="ECO:0000313" key="7">
    <source>
        <dbReference type="EMBL" id="EQD66134.1"/>
    </source>
</evidence>
<evidence type="ECO:0000256" key="4">
    <source>
        <dbReference type="ARBA" id="ARBA00022989"/>
    </source>
</evidence>
<keyword evidence="2" id="KW-1003">Cell membrane</keyword>
<keyword evidence="5 6" id="KW-0472">Membrane</keyword>
<feature type="transmembrane region" description="Helical" evidence="6">
    <location>
        <begin position="7"/>
        <end position="25"/>
    </location>
</feature>
<reference evidence="7" key="1">
    <citation type="submission" date="2013-08" db="EMBL/GenBank/DDBJ databases">
        <authorList>
            <person name="Mendez C."/>
            <person name="Richter M."/>
            <person name="Ferrer M."/>
            <person name="Sanchez J."/>
        </authorList>
    </citation>
    <scope>NUCLEOTIDE SEQUENCE</scope>
</reference>
<evidence type="ECO:0000256" key="1">
    <source>
        <dbReference type="ARBA" id="ARBA00004651"/>
    </source>
</evidence>